<dbReference type="RefSeq" id="WP_004378827.1">
    <property type="nucleotide sequence ID" value="NZ_GL349576.1"/>
</dbReference>
<dbReference type="AlphaFoldDB" id="D7NG76"/>
<accession>D7NG76</accession>
<name>D7NG76_9BACT</name>
<evidence type="ECO:0000256" key="1">
    <source>
        <dbReference type="SAM" id="MobiDB-lite"/>
    </source>
</evidence>
<protein>
    <submittedName>
        <fullName evidence="2">Uncharacterized protein</fullName>
    </submittedName>
</protein>
<evidence type="ECO:0000313" key="3">
    <source>
        <dbReference type="Proteomes" id="UP000003805"/>
    </source>
</evidence>
<dbReference type="HOGENOM" id="CLU_908697_0_0_10"/>
<dbReference type="Proteomes" id="UP000003805">
    <property type="component" value="Unassembled WGS sequence"/>
</dbReference>
<organism evidence="2 3">
    <name type="scientific">Segatella oris C735</name>
    <dbReference type="NCBI Taxonomy" id="563008"/>
    <lineage>
        <taxon>Bacteria</taxon>
        <taxon>Pseudomonadati</taxon>
        <taxon>Bacteroidota</taxon>
        <taxon>Bacteroidia</taxon>
        <taxon>Bacteroidales</taxon>
        <taxon>Prevotellaceae</taxon>
        <taxon>Segatella</taxon>
    </lineage>
</organism>
<reference evidence="2 3" key="1">
    <citation type="submission" date="2010-02" db="EMBL/GenBank/DDBJ databases">
        <title>The Genome Sequence of Prevotella oris strain C735.</title>
        <authorList>
            <consortium name="The Broad Institute Genome Sequencing Platform"/>
            <person name="Ward D."/>
            <person name="Feldgarden M."/>
            <person name="Earl A."/>
            <person name="Young S.K."/>
            <person name="Zeng Q."/>
            <person name="Koehrsen M."/>
            <person name="Alvarado L."/>
            <person name="Berlin A."/>
            <person name="Bochicchio J."/>
            <person name="Borenstein D."/>
            <person name="Chapman S.B."/>
            <person name="Chen Z."/>
            <person name="Engels R."/>
            <person name="Freedman E."/>
            <person name="Gellesch M."/>
            <person name="Goldberg J."/>
            <person name="Griggs A."/>
            <person name="Gujja S."/>
            <person name="Heilman E."/>
            <person name="Heiman D."/>
            <person name="Hepburn T."/>
            <person name="Howarth C."/>
            <person name="Jen D."/>
            <person name="Larson L."/>
            <person name="Mehta T."/>
            <person name="Park D."/>
            <person name="Pearson M."/>
            <person name="Roberts A."/>
            <person name="Saif S."/>
            <person name="Shea T."/>
            <person name="Shenoy N."/>
            <person name="Sisk P."/>
            <person name="Stolte C."/>
            <person name="Sykes S."/>
            <person name="Thomson T."/>
            <person name="Walk T."/>
            <person name="White J."/>
            <person name="Yandava C."/>
            <person name="Sibley C.D."/>
            <person name="Field T.R."/>
            <person name="Grinwis M."/>
            <person name="Eshaghurshan C.S."/>
            <person name="Surette M.G."/>
            <person name="Haas B."/>
            <person name="Nusbaum C."/>
            <person name="Birren B."/>
        </authorList>
    </citation>
    <scope>NUCLEOTIDE SEQUENCE [LARGE SCALE GENOMIC DNA]</scope>
    <source>
        <strain evidence="2 3">C735</strain>
    </source>
</reference>
<keyword evidence="3" id="KW-1185">Reference proteome</keyword>
<dbReference type="eggNOG" id="ENOG5033QCR">
    <property type="taxonomic scope" value="Bacteria"/>
</dbReference>
<feature type="region of interest" description="Disordered" evidence="1">
    <location>
        <begin position="153"/>
        <end position="179"/>
    </location>
</feature>
<proteinExistence type="predicted"/>
<gene>
    <name evidence="2" type="ORF">HMPREF0665_02583</name>
</gene>
<evidence type="ECO:0000313" key="2">
    <source>
        <dbReference type="EMBL" id="EFI47464.1"/>
    </source>
</evidence>
<sequence length="306" mass="35127">MIIEPEKYFQSTIPRLHTLWNGKDRDFSHHAIAGFQHFISAYQDKKLVVLITDETKDKLQAYYEANIRQNSNVSLLELSRAGRWYANGFISAYNFCEQYEKEHPSAKVDFAFYADNLEQTNETNSTSDNDLNRNYIVNIGRIEGVRFYLKEQGSSDIKDDSQPSSSPQVEETKDEKAPMVNSTGLTLSQNLIPASSNLRVINAIERILEQHRGSRSQRTIVGYCIIAIRNIAKPEATDDILTKAFKNDYFPEDDIDNFSASIYRVLRAYSNKDSKRVCNPDERWGNQKESTLQSIRTEIRKAMLGI</sequence>
<dbReference type="EMBL" id="GL349576">
    <property type="protein sequence ID" value="EFI47464.1"/>
    <property type="molecule type" value="Genomic_DNA"/>
</dbReference>